<dbReference type="Proteomes" id="UP000050909">
    <property type="component" value="Unassembled WGS sequence"/>
</dbReference>
<organism evidence="6 7">
    <name type="scientific">Amylolactobacillus amylotrophicus DSM 20534</name>
    <dbReference type="NCBI Taxonomy" id="1423722"/>
    <lineage>
        <taxon>Bacteria</taxon>
        <taxon>Bacillati</taxon>
        <taxon>Bacillota</taxon>
        <taxon>Bacilli</taxon>
        <taxon>Lactobacillales</taxon>
        <taxon>Lactobacillaceae</taxon>
        <taxon>Amylolactobacillus</taxon>
    </lineage>
</organism>
<evidence type="ECO:0000256" key="2">
    <source>
        <dbReference type="ARBA" id="ARBA00022490"/>
    </source>
</evidence>
<dbReference type="CDD" id="cd04301">
    <property type="entry name" value="NAT_SF"/>
    <property type="match status" value="1"/>
</dbReference>
<keyword evidence="7" id="KW-1185">Reference proteome</keyword>
<dbReference type="InterPro" id="IPR000182">
    <property type="entry name" value="GNAT_dom"/>
</dbReference>
<comment type="caution">
    <text evidence="6">The sequence shown here is derived from an EMBL/GenBank/DDBJ whole genome shotgun (WGS) entry which is preliminary data.</text>
</comment>
<dbReference type="PATRIC" id="fig|1423722.3.peg.1331"/>
<evidence type="ECO:0000256" key="3">
    <source>
        <dbReference type="ARBA" id="ARBA00022679"/>
    </source>
</evidence>
<evidence type="ECO:0000259" key="5">
    <source>
        <dbReference type="PROSITE" id="PS51186"/>
    </source>
</evidence>
<comment type="similarity">
    <text evidence="1">Belongs to the acetyltransferase family. RimI subfamily.</text>
</comment>
<evidence type="ECO:0000313" key="6">
    <source>
        <dbReference type="EMBL" id="KRK37428.1"/>
    </source>
</evidence>
<keyword evidence="2" id="KW-0963">Cytoplasm</keyword>
<feature type="domain" description="N-acetyltransferase" evidence="5">
    <location>
        <begin position="31"/>
        <end position="178"/>
    </location>
</feature>
<evidence type="ECO:0000313" key="7">
    <source>
        <dbReference type="Proteomes" id="UP000050909"/>
    </source>
</evidence>
<dbReference type="PANTHER" id="PTHR43420:SF44">
    <property type="entry name" value="ACETYLTRANSFERASE YPEA"/>
    <property type="match status" value="1"/>
</dbReference>
<accession>A0A0R1H120</accession>
<dbReference type="NCBIfam" id="TIGR01575">
    <property type="entry name" value="rimI"/>
    <property type="match status" value="1"/>
</dbReference>
<proteinExistence type="inferred from homology"/>
<dbReference type="InterPro" id="IPR006464">
    <property type="entry name" value="AcTrfase_RimI/Ard1"/>
</dbReference>
<dbReference type="GO" id="GO:0008080">
    <property type="term" value="F:N-acetyltransferase activity"/>
    <property type="evidence" value="ECO:0007669"/>
    <property type="project" value="InterPro"/>
</dbReference>
<reference evidence="6 7" key="1">
    <citation type="journal article" date="2015" name="Genome Announc.">
        <title>Expanding the biotechnology potential of lactobacilli through comparative genomics of 213 strains and associated genera.</title>
        <authorList>
            <person name="Sun Z."/>
            <person name="Harris H.M."/>
            <person name="McCann A."/>
            <person name="Guo C."/>
            <person name="Argimon S."/>
            <person name="Zhang W."/>
            <person name="Yang X."/>
            <person name="Jeffery I.B."/>
            <person name="Cooney J.C."/>
            <person name="Kagawa T.F."/>
            <person name="Liu W."/>
            <person name="Song Y."/>
            <person name="Salvetti E."/>
            <person name="Wrobel A."/>
            <person name="Rasinkangas P."/>
            <person name="Parkhill J."/>
            <person name="Rea M.C."/>
            <person name="O'Sullivan O."/>
            <person name="Ritari J."/>
            <person name="Douillard F.P."/>
            <person name="Paul Ross R."/>
            <person name="Yang R."/>
            <person name="Briner A.E."/>
            <person name="Felis G.E."/>
            <person name="de Vos W.M."/>
            <person name="Barrangou R."/>
            <person name="Klaenhammer T.R."/>
            <person name="Caufield P.W."/>
            <person name="Cui Y."/>
            <person name="Zhang H."/>
            <person name="O'Toole P.W."/>
        </authorList>
    </citation>
    <scope>NUCLEOTIDE SEQUENCE [LARGE SCALE GENOMIC DNA]</scope>
    <source>
        <strain evidence="6 7">DSM 20534</strain>
    </source>
</reference>
<dbReference type="SUPFAM" id="SSF55729">
    <property type="entry name" value="Acyl-CoA N-acyltransferases (Nat)"/>
    <property type="match status" value="1"/>
</dbReference>
<dbReference type="EMBL" id="AZCV01000005">
    <property type="protein sequence ID" value="KRK37428.1"/>
    <property type="molecule type" value="Genomic_DNA"/>
</dbReference>
<keyword evidence="3" id="KW-0808">Transferase</keyword>
<keyword evidence="4" id="KW-0012">Acyltransferase</keyword>
<dbReference type="InterPro" id="IPR016181">
    <property type="entry name" value="Acyl_CoA_acyltransferase"/>
</dbReference>
<protein>
    <recommendedName>
        <fullName evidence="5">N-acetyltransferase domain-containing protein</fullName>
    </recommendedName>
</protein>
<gene>
    <name evidence="6" type="ORF">FC62_GL001306</name>
</gene>
<evidence type="ECO:0000256" key="1">
    <source>
        <dbReference type="ARBA" id="ARBA00005395"/>
    </source>
</evidence>
<dbReference type="AlphaFoldDB" id="A0A0R1H120"/>
<sequence>MLKKFSDFFKPVPQFDLSFEPFVKVISHLSLQFMKANDSHLEDLLNLERRVYRGRTPWDRFSFRNELKKHHNSLYLVVYDGSQLVGFIGARFSEQEGHITNIAISPEYQHRKIGSFLVSMMIDYGRRNNCTVITLEVRMDNLVAQTAYKKLGFKPNIVRKNYYYTEKVDGLNMVLDLKGDGFK</sequence>
<dbReference type="PANTHER" id="PTHR43420">
    <property type="entry name" value="ACETYLTRANSFERASE"/>
    <property type="match status" value="1"/>
</dbReference>
<dbReference type="PROSITE" id="PS51186">
    <property type="entry name" value="GNAT"/>
    <property type="match status" value="1"/>
</dbReference>
<dbReference type="Pfam" id="PF00583">
    <property type="entry name" value="Acetyltransf_1"/>
    <property type="match status" value="1"/>
</dbReference>
<name>A0A0R1H120_9LACO</name>
<dbReference type="InterPro" id="IPR050680">
    <property type="entry name" value="YpeA/RimI_acetyltransf"/>
</dbReference>
<evidence type="ECO:0000256" key="4">
    <source>
        <dbReference type="ARBA" id="ARBA00023315"/>
    </source>
</evidence>
<dbReference type="RefSeq" id="WP_056946482.1">
    <property type="nucleotide sequence ID" value="NZ_AZCV01000005.1"/>
</dbReference>
<dbReference type="Gene3D" id="3.40.630.30">
    <property type="match status" value="1"/>
</dbReference>